<keyword evidence="3" id="KW-1185">Reference proteome</keyword>
<dbReference type="InParanoid" id="A0A0C3DS74"/>
<sequence length="105" mass="11814">MSRGHWYLVLSPLIFKISATTNNIQLMVAPPFAFCLSMVSALMSDLYNSRGLTAFFSSVFCIIGFSMFYASTSHQIRYDVSLFFSPRLSLADPHGSTKETYFCRG</sequence>
<dbReference type="Proteomes" id="UP000053989">
    <property type="component" value="Unassembled WGS sequence"/>
</dbReference>
<dbReference type="AlphaFoldDB" id="A0A0C3DS74"/>
<keyword evidence="1" id="KW-0812">Transmembrane</keyword>
<protein>
    <submittedName>
        <fullName evidence="2">Uncharacterized protein</fullName>
    </submittedName>
</protein>
<dbReference type="HOGENOM" id="CLU_2238217_0_0_1"/>
<evidence type="ECO:0000313" key="3">
    <source>
        <dbReference type="Proteomes" id="UP000053989"/>
    </source>
</evidence>
<dbReference type="OrthoDB" id="3639251at2759"/>
<feature type="transmembrane region" description="Helical" evidence="1">
    <location>
        <begin position="51"/>
        <end position="70"/>
    </location>
</feature>
<proteinExistence type="predicted"/>
<gene>
    <name evidence="2" type="ORF">SCLCIDRAFT_1047238</name>
</gene>
<keyword evidence="1" id="KW-1133">Transmembrane helix</keyword>
<dbReference type="EMBL" id="KN822080">
    <property type="protein sequence ID" value="KIM58851.1"/>
    <property type="molecule type" value="Genomic_DNA"/>
</dbReference>
<reference evidence="2 3" key="1">
    <citation type="submission" date="2014-04" db="EMBL/GenBank/DDBJ databases">
        <authorList>
            <consortium name="DOE Joint Genome Institute"/>
            <person name="Kuo A."/>
            <person name="Kohler A."/>
            <person name="Nagy L.G."/>
            <person name="Floudas D."/>
            <person name="Copeland A."/>
            <person name="Barry K.W."/>
            <person name="Cichocki N."/>
            <person name="Veneault-Fourrey C."/>
            <person name="LaButti K."/>
            <person name="Lindquist E.A."/>
            <person name="Lipzen A."/>
            <person name="Lundell T."/>
            <person name="Morin E."/>
            <person name="Murat C."/>
            <person name="Sun H."/>
            <person name="Tunlid A."/>
            <person name="Henrissat B."/>
            <person name="Grigoriev I.V."/>
            <person name="Hibbett D.S."/>
            <person name="Martin F."/>
            <person name="Nordberg H.P."/>
            <person name="Cantor M.N."/>
            <person name="Hua S.X."/>
        </authorList>
    </citation>
    <scope>NUCLEOTIDE SEQUENCE [LARGE SCALE GENOMIC DNA]</scope>
    <source>
        <strain evidence="2 3">Foug A</strain>
    </source>
</reference>
<organism evidence="2 3">
    <name type="scientific">Scleroderma citrinum Foug A</name>
    <dbReference type="NCBI Taxonomy" id="1036808"/>
    <lineage>
        <taxon>Eukaryota</taxon>
        <taxon>Fungi</taxon>
        <taxon>Dikarya</taxon>
        <taxon>Basidiomycota</taxon>
        <taxon>Agaricomycotina</taxon>
        <taxon>Agaricomycetes</taxon>
        <taxon>Agaricomycetidae</taxon>
        <taxon>Boletales</taxon>
        <taxon>Sclerodermatineae</taxon>
        <taxon>Sclerodermataceae</taxon>
        <taxon>Scleroderma</taxon>
    </lineage>
</organism>
<name>A0A0C3DS74_9AGAM</name>
<evidence type="ECO:0000256" key="1">
    <source>
        <dbReference type="SAM" id="Phobius"/>
    </source>
</evidence>
<evidence type="ECO:0000313" key="2">
    <source>
        <dbReference type="EMBL" id="KIM58851.1"/>
    </source>
</evidence>
<dbReference type="STRING" id="1036808.A0A0C3DS74"/>
<reference evidence="3" key="2">
    <citation type="submission" date="2015-01" db="EMBL/GenBank/DDBJ databases">
        <title>Evolutionary Origins and Diversification of the Mycorrhizal Mutualists.</title>
        <authorList>
            <consortium name="DOE Joint Genome Institute"/>
            <consortium name="Mycorrhizal Genomics Consortium"/>
            <person name="Kohler A."/>
            <person name="Kuo A."/>
            <person name="Nagy L.G."/>
            <person name="Floudas D."/>
            <person name="Copeland A."/>
            <person name="Barry K.W."/>
            <person name="Cichocki N."/>
            <person name="Veneault-Fourrey C."/>
            <person name="LaButti K."/>
            <person name="Lindquist E.A."/>
            <person name="Lipzen A."/>
            <person name="Lundell T."/>
            <person name="Morin E."/>
            <person name="Murat C."/>
            <person name="Riley R."/>
            <person name="Ohm R."/>
            <person name="Sun H."/>
            <person name="Tunlid A."/>
            <person name="Henrissat B."/>
            <person name="Grigoriev I.V."/>
            <person name="Hibbett D.S."/>
            <person name="Martin F."/>
        </authorList>
    </citation>
    <scope>NUCLEOTIDE SEQUENCE [LARGE SCALE GENOMIC DNA]</scope>
    <source>
        <strain evidence="3">Foug A</strain>
    </source>
</reference>
<keyword evidence="1" id="KW-0472">Membrane</keyword>
<accession>A0A0C3DS74</accession>